<dbReference type="Proteomes" id="UP000297608">
    <property type="component" value="Unassembled WGS sequence"/>
</dbReference>
<dbReference type="InterPro" id="IPR016181">
    <property type="entry name" value="Acyl_CoA_acyltransferase"/>
</dbReference>
<protein>
    <submittedName>
        <fullName evidence="4">N-acetyltransferase family protein</fullName>
    </submittedName>
</protein>
<dbReference type="RefSeq" id="WP_134535833.1">
    <property type="nucleotide sequence ID" value="NZ_SOFG01000023.1"/>
</dbReference>
<dbReference type="PANTHER" id="PTHR43072">
    <property type="entry name" value="N-ACETYLTRANSFERASE"/>
    <property type="match status" value="1"/>
</dbReference>
<dbReference type="EMBL" id="SOFG01000023">
    <property type="protein sequence ID" value="TFB84053.1"/>
    <property type="molecule type" value="Genomic_DNA"/>
</dbReference>
<dbReference type="CDD" id="cd04301">
    <property type="entry name" value="NAT_SF"/>
    <property type="match status" value="1"/>
</dbReference>
<evidence type="ECO:0000256" key="1">
    <source>
        <dbReference type="ARBA" id="ARBA00022679"/>
    </source>
</evidence>
<sequence length="168" mass="18231">MNLVIRDLTESDWSDVDAIYRGGIATGHATFEVEPPGWRDFNAGKLQAQRHVAEDGTAIVGWTAASPTSTRDAYRGVAEHSIYVAAEARGRGVGHALLTALIDSTERAGIWTLQSGIFPENTGSLALHAAHGFRVVGTRQRLALMTYGPLAGRWRDVLLVERRSHVVS</sequence>
<organism evidence="4 5">
    <name type="scientific">Cryobacterium algoricola</name>
    <dbReference type="NCBI Taxonomy" id="1259183"/>
    <lineage>
        <taxon>Bacteria</taxon>
        <taxon>Bacillati</taxon>
        <taxon>Actinomycetota</taxon>
        <taxon>Actinomycetes</taxon>
        <taxon>Micrococcales</taxon>
        <taxon>Microbacteriaceae</taxon>
        <taxon>Cryobacterium</taxon>
    </lineage>
</organism>
<dbReference type="InterPro" id="IPR000182">
    <property type="entry name" value="GNAT_dom"/>
</dbReference>
<gene>
    <name evidence="4" type="ORF">E3O44_16320</name>
</gene>
<evidence type="ECO:0000256" key="2">
    <source>
        <dbReference type="ARBA" id="ARBA00023315"/>
    </source>
</evidence>
<dbReference type="Gene3D" id="3.40.630.30">
    <property type="match status" value="1"/>
</dbReference>
<dbReference type="Pfam" id="PF00583">
    <property type="entry name" value="Acetyltransf_1"/>
    <property type="match status" value="1"/>
</dbReference>
<comment type="caution">
    <text evidence="4">The sequence shown here is derived from an EMBL/GenBank/DDBJ whole genome shotgun (WGS) entry which is preliminary data.</text>
</comment>
<evidence type="ECO:0000313" key="5">
    <source>
        <dbReference type="Proteomes" id="UP000297608"/>
    </source>
</evidence>
<reference evidence="4 5" key="1">
    <citation type="submission" date="2019-03" db="EMBL/GenBank/DDBJ databases">
        <title>Genomics of glacier-inhabiting Cryobacterium strains.</title>
        <authorList>
            <person name="Liu Q."/>
            <person name="Xin Y.-H."/>
        </authorList>
    </citation>
    <scope>NUCLEOTIDE SEQUENCE [LARGE SCALE GENOMIC DNA]</scope>
    <source>
        <strain evidence="4 5">MDB2-B</strain>
    </source>
</reference>
<keyword evidence="1" id="KW-0808">Transferase</keyword>
<name>A0ABY2IBV9_9MICO</name>
<feature type="domain" description="N-acetyltransferase" evidence="3">
    <location>
        <begin position="3"/>
        <end position="161"/>
    </location>
</feature>
<proteinExistence type="predicted"/>
<dbReference type="PROSITE" id="PS51186">
    <property type="entry name" value="GNAT"/>
    <property type="match status" value="1"/>
</dbReference>
<dbReference type="PANTHER" id="PTHR43072:SF23">
    <property type="entry name" value="UPF0039 PROTEIN C11D3.02C"/>
    <property type="match status" value="1"/>
</dbReference>
<accession>A0ABY2IBV9</accession>
<evidence type="ECO:0000313" key="4">
    <source>
        <dbReference type="EMBL" id="TFB84053.1"/>
    </source>
</evidence>
<evidence type="ECO:0000259" key="3">
    <source>
        <dbReference type="PROSITE" id="PS51186"/>
    </source>
</evidence>
<dbReference type="SUPFAM" id="SSF55729">
    <property type="entry name" value="Acyl-CoA N-acyltransferases (Nat)"/>
    <property type="match status" value="1"/>
</dbReference>
<keyword evidence="2" id="KW-0012">Acyltransferase</keyword>
<keyword evidence="5" id="KW-1185">Reference proteome</keyword>